<feature type="domain" description="DUF4214" evidence="1">
    <location>
        <begin position="65"/>
        <end position="112"/>
    </location>
</feature>
<dbReference type="EMBL" id="WNKZ01000027">
    <property type="protein sequence ID" value="MTV53380.1"/>
    <property type="molecule type" value="Genomic_DNA"/>
</dbReference>
<comment type="caution">
    <text evidence="2">The sequence shown here is derived from an EMBL/GenBank/DDBJ whole genome shotgun (WGS) entry which is preliminary data.</text>
</comment>
<reference evidence="2 3" key="1">
    <citation type="submission" date="2019-11" db="EMBL/GenBank/DDBJ databases">
        <title>Type strains purchased from KCTC, JCM and DSMZ.</title>
        <authorList>
            <person name="Lu H."/>
        </authorList>
    </citation>
    <scope>NUCLEOTIDE SEQUENCE [LARGE SCALE GENOMIC DNA]</scope>
    <source>
        <strain evidence="2 3">KCTC 52429</strain>
    </source>
</reference>
<dbReference type="Gene3D" id="1.10.3130.20">
    <property type="entry name" value="Phycobilisome linker domain"/>
    <property type="match status" value="1"/>
</dbReference>
<dbReference type="InterPro" id="IPR038255">
    <property type="entry name" value="PBS_linker_sf"/>
</dbReference>
<dbReference type="Pfam" id="PF13946">
    <property type="entry name" value="DUF4214"/>
    <property type="match status" value="1"/>
</dbReference>
<accession>A0A6I3SVY6</accession>
<dbReference type="InterPro" id="IPR025282">
    <property type="entry name" value="DUF4214"/>
</dbReference>
<proteinExistence type="predicted"/>
<organism evidence="2 3">
    <name type="scientific">Pseudoduganella buxea</name>
    <dbReference type="NCBI Taxonomy" id="1949069"/>
    <lineage>
        <taxon>Bacteria</taxon>
        <taxon>Pseudomonadati</taxon>
        <taxon>Pseudomonadota</taxon>
        <taxon>Betaproteobacteria</taxon>
        <taxon>Burkholderiales</taxon>
        <taxon>Oxalobacteraceae</taxon>
        <taxon>Telluria group</taxon>
        <taxon>Pseudoduganella</taxon>
    </lineage>
</organism>
<protein>
    <submittedName>
        <fullName evidence="2">DUF4214 domain-containing protein</fullName>
    </submittedName>
</protein>
<name>A0A6I3SVY6_9BURK</name>
<evidence type="ECO:0000313" key="3">
    <source>
        <dbReference type="Proteomes" id="UP000430634"/>
    </source>
</evidence>
<evidence type="ECO:0000259" key="1">
    <source>
        <dbReference type="Pfam" id="PF13946"/>
    </source>
</evidence>
<dbReference type="Proteomes" id="UP000430634">
    <property type="component" value="Unassembled WGS sequence"/>
</dbReference>
<sequence length="544" mass="55312">METEMAQTPTEAVQQLYLAYFNRPAEPGGLKFWVDAITKNGGSLKDISTAFSKTPEYQAQFDRLTPEQIVTKIYDNLFNRAPDPTGLKYWAGHLASGALSPSYVVDAIASSAVDNPTVSPADTGAVNSKVKAAIAFTELTIADPVIAAAYGRQGAGEIAKAYLHGVVDATTLAAAVASLQTTTLARLLDMPPGAAYSAGVLTFAASPVLTVDGASLAHFPSIVFGQDSSIVNASQKLLAHGDLYATAAGYAVADGGAVTYRGDLQVSADRDANTLTLKGDTATVNVTATAASTGTLPAYDGDVHTTIDGDLRTSLTVNVVNAVDAKTATADTLASATITIVSGDSNSLAALKALKLAGNGSVTVDNSNDTGSTPGAATALATIDAGGLGGTLTVGARSGEITGGLTFTGNANVTEQITLGSGHDVLNLRSTYANMDAVAGFDRHKETDDLASTVDVMTFGGITIDGATANADIVKMSAAKDASLALAFVHAASVAPVGKLVQFTYENSTYLFADTGTTAGALDGDDAAVRIVGVTDFTVPFTPA</sequence>
<dbReference type="OrthoDB" id="480426at2"/>
<dbReference type="AlphaFoldDB" id="A0A6I3SVY6"/>
<gene>
    <name evidence="2" type="ORF">GM672_11650</name>
</gene>
<evidence type="ECO:0000313" key="2">
    <source>
        <dbReference type="EMBL" id="MTV53380.1"/>
    </source>
</evidence>